<accession>A0A1N7FGR6</accession>
<name>A0A1N7FGR6_9ACTN</name>
<dbReference type="OrthoDB" id="3314917at2"/>
<proteinExistence type="predicted"/>
<feature type="domain" description="Putative T7SS secretion signal" evidence="3">
    <location>
        <begin position="19"/>
        <end position="200"/>
    </location>
</feature>
<keyword evidence="1" id="KW-0175">Coiled coil</keyword>
<dbReference type="Pfam" id="PF21725">
    <property type="entry name" value="T7SS_signal"/>
    <property type="match status" value="1"/>
</dbReference>
<evidence type="ECO:0000313" key="5">
    <source>
        <dbReference type="Proteomes" id="UP000186004"/>
    </source>
</evidence>
<dbReference type="InterPro" id="IPR049082">
    <property type="entry name" value="T7SS_signal"/>
</dbReference>
<dbReference type="AlphaFoldDB" id="A0A1N7FGR6"/>
<evidence type="ECO:0000313" key="4">
    <source>
        <dbReference type="EMBL" id="SIR99559.1"/>
    </source>
</evidence>
<dbReference type="EMBL" id="FTNF01000036">
    <property type="protein sequence ID" value="SIR99559.1"/>
    <property type="molecule type" value="Genomic_DNA"/>
</dbReference>
<sequence>MARPGAAEWSVLELDSDPVPGDPESFEEITRAYQELARTTQEAHDLLASGGQIDVGQGKAMEAFKDLVGKLPPRLDKMAHSYAAAADAYLRYLPSLEEAQTMSLRALEQARQASTDQGSAQAAVSSAQAALTALTGDTDAAKDAKDKADDDLAAAQRRTDDARQALDQAKSLLGQATALRDQAARTAAEELRHLAKDAPQRSLWEKIAEAFKAFIEFLRSTVIEWLTTILDVLSTIAFFIFPPLGEAIGFLSGAIELGAALLTGNPAEIGLAAGGLALGLVPGGRLVGKVMKFALKGTIKDGIKTGTKQLTDVPTTTGTKNLDTGATNKGLDAGATSYGPGKTIKGVFSSAGKNLGDLATRFKPKPKPVGENTIVGTNRFGMKTRFNVEDVKAEPLLNADGKQIGVSFPLSAKDSKSRAEWASVDTNISTGKYRGPDLAPDGRAVFKSVPGERPTEAMGGKLGQPRPDFEFDQLRRAPWAGEANEPMFVMAHSSAKDVGLQLKNGKTVNVSGGEFAKVLNHHAVFKDAAGANPDSSITMIACSFGAKDGKVAPEFSKVMQDLGNGRQIYAATDTVWTTRPKDFQGNVGFPGGDFATIAVSNKGEFRPLVSPGGSHPSPPPAATSSSATPPQLPPLDFGDPLPDFSK</sequence>
<evidence type="ECO:0000256" key="2">
    <source>
        <dbReference type="SAM" id="MobiDB-lite"/>
    </source>
</evidence>
<feature type="region of interest" description="Disordered" evidence="2">
    <location>
        <begin position="605"/>
        <end position="646"/>
    </location>
</feature>
<gene>
    <name evidence="4" type="ORF">SAMN05444858_13615</name>
</gene>
<evidence type="ECO:0000259" key="3">
    <source>
        <dbReference type="Pfam" id="PF21725"/>
    </source>
</evidence>
<feature type="coiled-coil region" evidence="1">
    <location>
        <begin position="138"/>
        <end position="172"/>
    </location>
</feature>
<feature type="region of interest" description="Disordered" evidence="2">
    <location>
        <begin position="1"/>
        <end position="24"/>
    </location>
</feature>
<evidence type="ECO:0000256" key="1">
    <source>
        <dbReference type="SAM" id="Coils"/>
    </source>
</evidence>
<feature type="compositionally biased region" description="Low complexity" evidence="2">
    <location>
        <begin position="622"/>
        <end position="646"/>
    </location>
</feature>
<keyword evidence="5" id="KW-1185">Reference proteome</keyword>
<reference evidence="4 5" key="1">
    <citation type="submission" date="2017-01" db="EMBL/GenBank/DDBJ databases">
        <authorList>
            <person name="Mah S.A."/>
            <person name="Swanson W.J."/>
            <person name="Moy G.W."/>
            <person name="Vacquier V.D."/>
        </authorList>
    </citation>
    <scope>NUCLEOTIDE SEQUENCE [LARGE SCALE GENOMIC DNA]</scope>
    <source>
        <strain evidence="4 5">DSM 45758</strain>
    </source>
</reference>
<dbReference type="RefSeq" id="WP_139338218.1">
    <property type="nucleotide sequence ID" value="NZ_FTNF01000036.1"/>
</dbReference>
<dbReference type="Proteomes" id="UP000186004">
    <property type="component" value="Unassembled WGS sequence"/>
</dbReference>
<dbReference type="STRING" id="1198245.SAMN05444858_13615"/>
<organism evidence="4 5">
    <name type="scientific">Micromonospora avicenniae</name>
    <dbReference type="NCBI Taxonomy" id="1198245"/>
    <lineage>
        <taxon>Bacteria</taxon>
        <taxon>Bacillati</taxon>
        <taxon>Actinomycetota</taxon>
        <taxon>Actinomycetes</taxon>
        <taxon>Micromonosporales</taxon>
        <taxon>Micromonosporaceae</taxon>
        <taxon>Micromonospora</taxon>
    </lineage>
</organism>
<protein>
    <recommendedName>
        <fullName evidence="3">Putative T7SS secretion signal domain-containing protein</fullName>
    </recommendedName>
</protein>